<dbReference type="EMBL" id="MU254072">
    <property type="protein sequence ID" value="KAG9242445.1"/>
    <property type="molecule type" value="Genomic_DNA"/>
</dbReference>
<dbReference type="Proteomes" id="UP000887226">
    <property type="component" value="Unassembled WGS sequence"/>
</dbReference>
<evidence type="ECO:0000313" key="2">
    <source>
        <dbReference type="Proteomes" id="UP000887226"/>
    </source>
</evidence>
<organism evidence="1 2">
    <name type="scientific">Calycina marina</name>
    <dbReference type="NCBI Taxonomy" id="1763456"/>
    <lineage>
        <taxon>Eukaryota</taxon>
        <taxon>Fungi</taxon>
        <taxon>Dikarya</taxon>
        <taxon>Ascomycota</taxon>
        <taxon>Pezizomycotina</taxon>
        <taxon>Leotiomycetes</taxon>
        <taxon>Helotiales</taxon>
        <taxon>Pezizellaceae</taxon>
        <taxon>Calycina</taxon>
    </lineage>
</organism>
<name>A0A9P8CDC4_9HELO</name>
<reference evidence="1" key="1">
    <citation type="journal article" date="2021" name="IMA Fungus">
        <title>Genomic characterization of three marine fungi, including Emericellopsis atlantica sp. nov. with signatures of a generalist lifestyle and marine biomass degradation.</title>
        <authorList>
            <person name="Hagestad O.C."/>
            <person name="Hou L."/>
            <person name="Andersen J.H."/>
            <person name="Hansen E.H."/>
            <person name="Altermark B."/>
            <person name="Li C."/>
            <person name="Kuhnert E."/>
            <person name="Cox R.J."/>
            <person name="Crous P.W."/>
            <person name="Spatafora J.W."/>
            <person name="Lail K."/>
            <person name="Amirebrahimi M."/>
            <person name="Lipzen A."/>
            <person name="Pangilinan J."/>
            <person name="Andreopoulos W."/>
            <person name="Hayes R.D."/>
            <person name="Ng V."/>
            <person name="Grigoriev I.V."/>
            <person name="Jackson S.A."/>
            <person name="Sutton T.D.S."/>
            <person name="Dobson A.D.W."/>
            <person name="Rama T."/>
        </authorList>
    </citation>
    <scope>NUCLEOTIDE SEQUENCE</scope>
    <source>
        <strain evidence="1">TRa3180A</strain>
    </source>
</reference>
<feature type="non-terminal residue" evidence="1">
    <location>
        <position position="1"/>
    </location>
</feature>
<comment type="caution">
    <text evidence="1">The sequence shown here is derived from an EMBL/GenBank/DDBJ whole genome shotgun (WGS) entry which is preliminary data.</text>
</comment>
<keyword evidence="2" id="KW-1185">Reference proteome</keyword>
<sequence length="50" mass="5913">FQLITLFAYRFTLHPHAKYLGPFLAKSTTSYDTYHTYLGDIHLDINRLHT</sequence>
<gene>
    <name evidence="1" type="ORF">BJ878DRAFT_425874</name>
</gene>
<evidence type="ECO:0000313" key="1">
    <source>
        <dbReference type="EMBL" id="KAG9242445.1"/>
    </source>
</evidence>
<protein>
    <submittedName>
        <fullName evidence="1">Uncharacterized protein</fullName>
    </submittedName>
</protein>
<proteinExistence type="predicted"/>
<accession>A0A9P8CDC4</accession>
<dbReference type="AlphaFoldDB" id="A0A9P8CDC4"/>